<evidence type="ECO:0000313" key="4">
    <source>
        <dbReference type="EMBL" id="SFU09736.1"/>
    </source>
</evidence>
<proteinExistence type="inferred from homology"/>
<evidence type="ECO:0000313" key="5">
    <source>
        <dbReference type="Proteomes" id="UP000183371"/>
    </source>
</evidence>
<gene>
    <name evidence="4" type="ORF">SAMN05444141_108186</name>
</gene>
<dbReference type="PANTHER" id="PTHR21660:SF1">
    <property type="entry name" value="ACYL-COENZYME A THIOESTERASE 13"/>
    <property type="match status" value="1"/>
</dbReference>
<dbReference type="AlphaFoldDB" id="A0A1I7DDR4"/>
<dbReference type="Pfam" id="PF03061">
    <property type="entry name" value="4HBT"/>
    <property type="match status" value="1"/>
</dbReference>
<protein>
    <submittedName>
        <fullName evidence="4">Uncharacterized domain 1-containing protein</fullName>
    </submittedName>
</protein>
<evidence type="ECO:0000256" key="2">
    <source>
        <dbReference type="ARBA" id="ARBA00022801"/>
    </source>
</evidence>
<dbReference type="InterPro" id="IPR029069">
    <property type="entry name" value="HotDog_dom_sf"/>
</dbReference>
<dbReference type="SUPFAM" id="SSF54637">
    <property type="entry name" value="Thioesterase/thiol ester dehydrase-isomerase"/>
    <property type="match status" value="1"/>
</dbReference>
<dbReference type="PANTHER" id="PTHR21660">
    <property type="entry name" value="THIOESTERASE SUPERFAMILY MEMBER-RELATED"/>
    <property type="match status" value="1"/>
</dbReference>
<evidence type="ECO:0000256" key="1">
    <source>
        <dbReference type="ARBA" id="ARBA00008324"/>
    </source>
</evidence>
<evidence type="ECO:0000259" key="3">
    <source>
        <dbReference type="Pfam" id="PF03061"/>
    </source>
</evidence>
<dbReference type="EMBL" id="FPBD01000008">
    <property type="protein sequence ID" value="SFU09736.1"/>
    <property type="molecule type" value="Genomic_DNA"/>
</dbReference>
<dbReference type="Proteomes" id="UP000183371">
    <property type="component" value="Unassembled WGS sequence"/>
</dbReference>
<dbReference type="Gene3D" id="3.10.129.10">
    <property type="entry name" value="Hotdog Thioesterase"/>
    <property type="match status" value="1"/>
</dbReference>
<dbReference type="InterPro" id="IPR039298">
    <property type="entry name" value="ACOT13"/>
</dbReference>
<accession>A0A1I7DDR4</accession>
<dbReference type="RefSeq" id="WP_054783741.1">
    <property type="nucleotide sequence ID" value="NZ_FPBD01000008.1"/>
</dbReference>
<reference evidence="5" key="1">
    <citation type="submission" date="2016-10" db="EMBL/GenBank/DDBJ databases">
        <authorList>
            <person name="Varghese N."/>
            <person name="Submissions S."/>
        </authorList>
    </citation>
    <scope>NUCLEOTIDE SEQUENCE [LARGE SCALE GENOMIC DNA]</scope>
    <source>
        <strain evidence="5">DSM 17465</strain>
    </source>
</reference>
<dbReference type="InterPro" id="IPR003736">
    <property type="entry name" value="PAAI_dom"/>
</dbReference>
<organism evidence="4 5">
    <name type="scientific">Pseudovibrio denitrificans</name>
    <dbReference type="NCBI Taxonomy" id="258256"/>
    <lineage>
        <taxon>Bacteria</taxon>
        <taxon>Pseudomonadati</taxon>
        <taxon>Pseudomonadota</taxon>
        <taxon>Alphaproteobacteria</taxon>
        <taxon>Hyphomicrobiales</taxon>
        <taxon>Stappiaceae</taxon>
        <taxon>Pseudovibrio</taxon>
    </lineage>
</organism>
<dbReference type="GO" id="GO:0047617">
    <property type="term" value="F:fatty acyl-CoA hydrolase activity"/>
    <property type="evidence" value="ECO:0007669"/>
    <property type="project" value="InterPro"/>
</dbReference>
<dbReference type="InterPro" id="IPR006683">
    <property type="entry name" value="Thioestr_dom"/>
</dbReference>
<keyword evidence="2" id="KW-0378">Hydrolase</keyword>
<dbReference type="CDD" id="cd03443">
    <property type="entry name" value="PaaI_thioesterase"/>
    <property type="match status" value="1"/>
</dbReference>
<name>A0A1I7DDR4_9HYPH</name>
<dbReference type="NCBIfam" id="TIGR00369">
    <property type="entry name" value="unchar_dom_1"/>
    <property type="match status" value="1"/>
</dbReference>
<comment type="similarity">
    <text evidence="1">Belongs to the thioesterase PaaI family.</text>
</comment>
<feature type="domain" description="Thioesterase" evidence="3">
    <location>
        <begin position="51"/>
        <end position="128"/>
    </location>
</feature>
<sequence>MTYSFNTDKSISIRDETEFQRFIGYELELFPEEGKAICALDIDAKYANRSGVVHGAIVTMLLDNACGASCSASVDPTGKQPFVTLSLTVNFIAPAICKRLVAKGKVVGGGKSTLFAEAELFDEKNQLIATATGPFKRAPQRDARLDDA</sequence>
<keyword evidence="5" id="KW-1185">Reference proteome</keyword>